<dbReference type="Proteomes" id="UP000789396">
    <property type="component" value="Unassembled WGS sequence"/>
</dbReference>
<feature type="non-terminal residue" evidence="3">
    <location>
        <position position="1"/>
    </location>
</feature>
<dbReference type="OrthoDB" id="687730at2759"/>
<name>A0A9N9E1R5_9GLOM</name>
<feature type="region of interest" description="Disordered" evidence="1">
    <location>
        <begin position="137"/>
        <end position="225"/>
    </location>
</feature>
<feature type="compositionally biased region" description="Polar residues" evidence="1">
    <location>
        <begin position="175"/>
        <end position="185"/>
    </location>
</feature>
<organism evidence="3 4">
    <name type="scientific">Racocetra fulgida</name>
    <dbReference type="NCBI Taxonomy" id="60492"/>
    <lineage>
        <taxon>Eukaryota</taxon>
        <taxon>Fungi</taxon>
        <taxon>Fungi incertae sedis</taxon>
        <taxon>Mucoromycota</taxon>
        <taxon>Glomeromycotina</taxon>
        <taxon>Glomeromycetes</taxon>
        <taxon>Diversisporales</taxon>
        <taxon>Gigasporaceae</taxon>
        <taxon>Racocetra</taxon>
    </lineage>
</organism>
<feature type="compositionally biased region" description="Basic and acidic residues" evidence="1">
    <location>
        <begin position="186"/>
        <end position="204"/>
    </location>
</feature>
<keyword evidence="4" id="KW-1185">Reference proteome</keyword>
<keyword evidence="2" id="KW-0472">Membrane</keyword>
<feature type="compositionally biased region" description="Low complexity" evidence="1">
    <location>
        <begin position="42"/>
        <end position="63"/>
    </location>
</feature>
<feature type="region of interest" description="Disordered" evidence="1">
    <location>
        <begin position="274"/>
        <end position="295"/>
    </location>
</feature>
<evidence type="ECO:0000313" key="4">
    <source>
        <dbReference type="Proteomes" id="UP000789396"/>
    </source>
</evidence>
<dbReference type="AlphaFoldDB" id="A0A9N9E1R5"/>
<reference evidence="3" key="1">
    <citation type="submission" date="2021-06" db="EMBL/GenBank/DDBJ databases">
        <authorList>
            <person name="Kallberg Y."/>
            <person name="Tangrot J."/>
            <person name="Rosling A."/>
        </authorList>
    </citation>
    <scope>NUCLEOTIDE SEQUENCE</scope>
    <source>
        <strain evidence="3">IN212</strain>
    </source>
</reference>
<protein>
    <submittedName>
        <fullName evidence="3">9210_t:CDS:1</fullName>
    </submittedName>
</protein>
<sequence length="418" mass="45324">EEKNDNASQKDTPIKNQYNQTRDTNAQNIEPMDWTPTKSDGSLPSPVRSRSRSGSESPSPNKSVAVNLIPLTDSITFTPKYLLFTPDQEMKGKKDVPHIPISLNGNSVIGHAIDSAKNQPDRLEGQTSSGAMTNIARVQNPSIESSQKATSLNKEGKTAEIESNNIVQKADDDQVTSVNDASTSDNGKKGSTESKSHELEHAESSEGDEPVTPTSANVAQTNSVSVKPTKHISAVKLEKREITTIVNKTEVHPVKEEIPFSDDFNKANDHKPVTPAITPDSSPIEAPADDPTNNSHRVPATAVQIREKVSSQALVETNSKVSCTGSNENVYYVSNGEGPSHANGTAITTSVTYRKRKFDEVDDGNNLEQEQVDILNKRLEEVEKRASKRRRWELITSTVIGMVAGVVSLGVGAYMLGN</sequence>
<proteinExistence type="predicted"/>
<accession>A0A9N9E1R5</accession>
<feature type="compositionally biased region" description="Polar residues" evidence="1">
    <location>
        <begin position="137"/>
        <end position="153"/>
    </location>
</feature>
<feature type="compositionally biased region" description="Polar residues" evidence="1">
    <location>
        <begin position="212"/>
        <end position="225"/>
    </location>
</feature>
<evidence type="ECO:0000256" key="1">
    <source>
        <dbReference type="SAM" id="MobiDB-lite"/>
    </source>
</evidence>
<evidence type="ECO:0000313" key="3">
    <source>
        <dbReference type="EMBL" id="CAG8659213.1"/>
    </source>
</evidence>
<evidence type="ECO:0000256" key="2">
    <source>
        <dbReference type="SAM" id="Phobius"/>
    </source>
</evidence>
<keyword evidence="2" id="KW-0812">Transmembrane</keyword>
<dbReference type="EMBL" id="CAJVPZ010014625">
    <property type="protein sequence ID" value="CAG8659213.1"/>
    <property type="molecule type" value="Genomic_DNA"/>
</dbReference>
<keyword evidence="2" id="KW-1133">Transmembrane helix</keyword>
<comment type="caution">
    <text evidence="3">The sequence shown here is derived from an EMBL/GenBank/DDBJ whole genome shotgun (WGS) entry which is preliminary data.</text>
</comment>
<feature type="compositionally biased region" description="Polar residues" evidence="1">
    <location>
        <begin position="1"/>
        <end position="28"/>
    </location>
</feature>
<feature type="region of interest" description="Disordered" evidence="1">
    <location>
        <begin position="1"/>
        <end position="67"/>
    </location>
</feature>
<feature type="transmembrane region" description="Helical" evidence="2">
    <location>
        <begin position="394"/>
        <end position="416"/>
    </location>
</feature>
<gene>
    <name evidence="3" type="ORF">RFULGI_LOCUS8780</name>
</gene>